<dbReference type="PANTHER" id="PTHR30151:SF38">
    <property type="entry name" value="ALIPHATIC SULFONATES TRANSPORT PERMEASE PROTEIN SSUC-RELATED"/>
    <property type="match status" value="1"/>
</dbReference>
<evidence type="ECO:0000256" key="2">
    <source>
        <dbReference type="ARBA" id="ARBA00022448"/>
    </source>
</evidence>
<evidence type="ECO:0000256" key="3">
    <source>
        <dbReference type="ARBA" id="ARBA00022475"/>
    </source>
</evidence>
<dbReference type="InterPro" id="IPR000515">
    <property type="entry name" value="MetI-like"/>
</dbReference>
<protein>
    <submittedName>
        <fullName evidence="9">Aliphatic sulfonates transport permease protein SsuC</fullName>
    </submittedName>
</protein>
<keyword evidence="3" id="KW-1003">Cell membrane</keyword>
<organism evidence="9 10">
    <name type="scientific">Clostridium formicaceticum</name>
    <dbReference type="NCBI Taxonomy" id="1497"/>
    <lineage>
        <taxon>Bacteria</taxon>
        <taxon>Bacillati</taxon>
        <taxon>Bacillota</taxon>
        <taxon>Clostridia</taxon>
        <taxon>Eubacteriales</taxon>
        <taxon>Clostridiaceae</taxon>
        <taxon>Clostridium</taxon>
    </lineage>
</organism>
<feature type="transmembrane region" description="Helical" evidence="7">
    <location>
        <begin position="112"/>
        <end position="132"/>
    </location>
</feature>
<dbReference type="Pfam" id="PF00528">
    <property type="entry name" value="BPD_transp_1"/>
    <property type="match status" value="1"/>
</dbReference>
<keyword evidence="4 7" id="KW-0812">Transmembrane</keyword>
<dbReference type="PANTHER" id="PTHR30151">
    <property type="entry name" value="ALKANE SULFONATE ABC TRANSPORTER-RELATED, MEMBRANE SUBUNIT"/>
    <property type="match status" value="1"/>
</dbReference>
<proteinExistence type="inferred from homology"/>
<dbReference type="Gene3D" id="1.10.3720.10">
    <property type="entry name" value="MetI-like"/>
    <property type="match status" value="1"/>
</dbReference>
<feature type="domain" description="ABC transmembrane type-1" evidence="8">
    <location>
        <begin position="72"/>
        <end position="252"/>
    </location>
</feature>
<dbReference type="SUPFAM" id="SSF161098">
    <property type="entry name" value="MetI-like"/>
    <property type="match status" value="1"/>
</dbReference>
<evidence type="ECO:0000256" key="6">
    <source>
        <dbReference type="ARBA" id="ARBA00023136"/>
    </source>
</evidence>
<name>A0AAC9RLV2_9CLOT</name>
<dbReference type="Proteomes" id="UP000192478">
    <property type="component" value="Chromosome"/>
</dbReference>
<dbReference type="PROSITE" id="PS50928">
    <property type="entry name" value="ABC_TM1"/>
    <property type="match status" value="1"/>
</dbReference>
<dbReference type="CDD" id="cd06261">
    <property type="entry name" value="TM_PBP2"/>
    <property type="match status" value="1"/>
</dbReference>
<dbReference type="InterPro" id="IPR035906">
    <property type="entry name" value="MetI-like_sf"/>
</dbReference>
<dbReference type="EMBL" id="CP020559">
    <property type="protein sequence ID" value="ARE88406.1"/>
    <property type="molecule type" value="Genomic_DNA"/>
</dbReference>
<evidence type="ECO:0000313" key="10">
    <source>
        <dbReference type="Proteomes" id="UP000192478"/>
    </source>
</evidence>
<dbReference type="GO" id="GO:0005886">
    <property type="term" value="C:plasma membrane"/>
    <property type="evidence" value="ECO:0007669"/>
    <property type="project" value="UniProtKB-SubCell"/>
</dbReference>
<feature type="transmembrane region" description="Helical" evidence="7">
    <location>
        <begin position="176"/>
        <end position="207"/>
    </location>
</feature>
<evidence type="ECO:0000256" key="4">
    <source>
        <dbReference type="ARBA" id="ARBA00022692"/>
    </source>
</evidence>
<dbReference type="AlphaFoldDB" id="A0AAC9RLV2"/>
<comment type="subcellular location">
    <subcellularLocation>
        <location evidence="1 7">Cell membrane</location>
        <topology evidence="1 7">Multi-pass membrane protein</topology>
    </subcellularLocation>
</comment>
<gene>
    <name evidence="9" type="primary">ssuC_2</name>
    <name evidence="9" type="ORF">CLFO_28090</name>
</gene>
<dbReference type="GO" id="GO:0055085">
    <property type="term" value="P:transmembrane transport"/>
    <property type="evidence" value="ECO:0007669"/>
    <property type="project" value="InterPro"/>
</dbReference>
<accession>A0AAC9RLV2</accession>
<reference evidence="9 10" key="1">
    <citation type="submission" date="2017-03" db="EMBL/GenBank/DDBJ databases">
        <title>Complete sequence of Clostridium formicaceticum DSM 92.</title>
        <authorList>
            <person name="Poehlein A."/>
            <person name="Karl M."/>
            <person name="Bengelsdorf F.R."/>
            <person name="Duerre P."/>
            <person name="Daniel R."/>
        </authorList>
    </citation>
    <scope>NUCLEOTIDE SEQUENCE [LARGE SCALE GENOMIC DNA]</scope>
    <source>
        <strain evidence="9 10">DSM 92</strain>
    </source>
</reference>
<evidence type="ECO:0000313" key="9">
    <source>
        <dbReference type="EMBL" id="ARE88406.1"/>
    </source>
</evidence>
<evidence type="ECO:0000256" key="1">
    <source>
        <dbReference type="ARBA" id="ARBA00004651"/>
    </source>
</evidence>
<feature type="transmembrane region" description="Helical" evidence="7">
    <location>
        <begin position="79"/>
        <end position="100"/>
    </location>
</feature>
<keyword evidence="5 7" id="KW-1133">Transmembrane helix</keyword>
<evidence type="ECO:0000259" key="8">
    <source>
        <dbReference type="PROSITE" id="PS50928"/>
    </source>
</evidence>
<comment type="similarity">
    <text evidence="7">Belongs to the binding-protein-dependent transport system permease family.</text>
</comment>
<sequence length="268" mass="29723">MKSIMKHLWEKLDLVGFVLPLLLLAAWYFVTASGSIPHYLLPSPRRFFQVIVDFVFGTAKLTPYSGKMMENLIASSIRVIHGFGLAVFWGLLLGFLTGRIQLIKRMIDPTVHIIRTIPGIGWLPLAMLWFGIGEKTTIFLIALASFFPIYINVAHGASEVPLVFLRTGRMLGANKFTLFTTVILPYAFPSVVVGLRLGLGVSWAYLVLGELTGVSRGLGAVMMDSRMLGQMEMIPAAMICIGILGRLTDRLLMKVCNLIYPYNEGVIK</sequence>
<evidence type="ECO:0000256" key="7">
    <source>
        <dbReference type="RuleBase" id="RU363032"/>
    </source>
</evidence>
<keyword evidence="6 7" id="KW-0472">Membrane</keyword>
<feature type="transmembrane region" description="Helical" evidence="7">
    <location>
        <begin position="138"/>
        <end position="164"/>
    </location>
</feature>
<dbReference type="RefSeq" id="WP_236904959.1">
    <property type="nucleotide sequence ID" value="NZ_CP017603.1"/>
</dbReference>
<feature type="transmembrane region" description="Helical" evidence="7">
    <location>
        <begin position="227"/>
        <end position="245"/>
    </location>
</feature>
<keyword evidence="2 7" id="KW-0813">Transport</keyword>
<feature type="transmembrane region" description="Helical" evidence="7">
    <location>
        <begin position="12"/>
        <end position="30"/>
    </location>
</feature>
<evidence type="ECO:0000256" key="5">
    <source>
        <dbReference type="ARBA" id="ARBA00022989"/>
    </source>
</evidence>